<evidence type="ECO:0000313" key="1">
    <source>
        <dbReference type="EMBL" id="OCK82695.1"/>
    </source>
</evidence>
<reference evidence="1 2" key="1">
    <citation type="journal article" date="2016" name="Nat. Commun.">
        <title>Ectomycorrhizal ecology is imprinted in the genome of the dominant symbiotic fungus Cenococcum geophilum.</title>
        <authorList>
            <consortium name="DOE Joint Genome Institute"/>
            <person name="Peter M."/>
            <person name="Kohler A."/>
            <person name="Ohm R.A."/>
            <person name="Kuo A."/>
            <person name="Krutzmann J."/>
            <person name="Morin E."/>
            <person name="Arend M."/>
            <person name="Barry K.W."/>
            <person name="Binder M."/>
            <person name="Choi C."/>
            <person name="Clum A."/>
            <person name="Copeland A."/>
            <person name="Grisel N."/>
            <person name="Haridas S."/>
            <person name="Kipfer T."/>
            <person name="LaButti K."/>
            <person name="Lindquist E."/>
            <person name="Lipzen A."/>
            <person name="Maire R."/>
            <person name="Meier B."/>
            <person name="Mihaltcheva S."/>
            <person name="Molinier V."/>
            <person name="Murat C."/>
            <person name="Poggeler S."/>
            <person name="Quandt C.A."/>
            <person name="Sperisen C."/>
            <person name="Tritt A."/>
            <person name="Tisserant E."/>
            <person name="Crous P.W."/>
            <person name="Henrissat B."/>
            <person name="Nehls U."/>
            <person name="Egli S."/>
            <person name="Spatafora J.W."/>
            <person name="Grigoriev I.V."/>
            <person name="Martin F.M."/>
        </authorList>
    </citation>
    <scope>NUCLEOTIDE SEQUENCE [LARGE SCALE GENOMIC DNA]</scope>
    <source>
        <strain evidence="1 2">CBS 459.81</strain>
    </source>
</reference>
<evidence type="ECO:0000313" key="2">
    <source>
        <dbReference type="Proteomes" id="UP000250266"/>
    </source>
</evidence>
<organism evidence="1 2">
    <name type="scientific">Lepidopterella palustris CBS 459.81</name>
    <dbReference type="NCBI Taxonomy" id="1314670"/>
    <lineage>
        <taxon>Eukaryota</taxon>
        <taxon>Fungi</taxon>
        <taxon>Dikarya</taxon>
        <taxon>Ascomycota</taxon>
        <taxon>Pezizomycotina</taxon>
        <taxon>Dothideomycetes</taxon>
        <taxon>Pleosporomycetidae</taxon>
        <taxon>Mytilinidiales</taxon>
        <taxon>Argynnaceae</taxon>
        <taxon>Lepidopterella</taxon>
    </lineage>
</organism>
<protein>
    <submittedName>
        <fullName evidence="1">Uncharacterized protein</fullName>
    </submittedName>
</protein>
<dbReference type="EMBL" id="KV744880">
    <property type="protein sequence ID" value="OCK82695.1"/>
    <property type="molecule type" value="Genomic_DNA"/>
</dbReference>
<accession>A0A8E2EF82</accession>
<proteinExistence type="predicted"/>
<name>A0A8E2EF82_9PEZI</name>
<gene>
    <name evidence="1" type="ORF">K432DRAFT_471069</name>
</gene>
<keyword evidence="2" id="KW-1185">Reference proteome</keyword>
<sequence length="191" mass="20207">MLSWLTARTDYGGVNSIRQKVVQQDSKGSSAVYGVSNDFRGTACCDTEACCGAYPMLQLAGSCAPPVGISCWCSGRLLGRHWACGEDNCAHQGLAESSAWLAFSKDRALCKDIDGPWWDAVQAHLHQYGDWKDATALVVSGGRCPGAVERPSSAGRVLAPSLSSPCAFPLCDRESSLRTDTRSLAGGSENG</sequence>
<dbReference type="AlphaFoldDB" id="A0A8E2EF82"/>
<dbReference type="Proteomes" id="UP000250266">
    <property type="component" value="Unassembled WGS sequence"/>
</dbReference>